<keyword evidence="2 5" id="KW-0812">Transmembrane</keyword>
<evidence type="ECO:0000313" key="6">
    <source>
        <dbReference type="EMBL" id="KXB06579.1"/>
    </source>
</evidence>
<evidence type="ECO:0000256" key="5">
    <source>
        <dbReference type="SAM" id="Phobius"/>
    </source>
</evidence>
<accession>A0A133VJH0</accession>
<dbReference type="InterPro" id="IPR002809">
    <property type="entry name" value="EMC3/TMCO1"/>
</dbReference>
<comment type="subcellular location">
    <subcellularLocation>
        <location evidence="1">Membrane</location>
        <topology evidence="1">Multi-pass membrane protein</topology>
    </subcellularLocation>
</comment>
<sequence>MEKKYKIAFIAVASVLAIGLFASSTSASSSQEFTDDNYKQVLSDADQIIKRIRLDKEITENALNSWAERCEVAFPDVATNIRDLNPSEITVEEVKTIRKNIVDKGNSQGFELPFTHKYALFILLGISFSLAITVNTINRVMVDWDEMNRVREKQSELKDEISEARDEGDMKKANKLQQEQQEFMQENMGVMFSPIKSMIFIFIPFIIVFNIMSSMYSGWIVAWLPFKLPWIDIGFPLLNRFFKGDMAGLGFFGWYIMSYFGFTQIWRKILIPNR</sequence>
<reference evidence="6 7" key="1">
    <citation type="journal article" date="2016" name="Sci. Rep.">
        <title>Metabolic traits of an uncultured archaeal lineage -MSBL1- from brine pools of the Red Sea.</title>
        <authorList>
            <person name="Mwirichia R."/>
            <person name="Alam I."/>
            <person name="Rashid M."/>
            <person name="Vinu M."/>
            <person name="Ba-Alawi W."/>
            <person name="Anthony Kamau A."/>
            <person name="Kamanda Ngugi D."/>
            <person name="Goker M."/>
            <person name="Klenk H.P."/>
            <person name="Bajic V."/>
            <person name="Stingl U."/>
        </authorList>
    </citation>
    <scope>NUCLEOTIDE SEQUENCE [LARGE SCALE GENOMIC DNA]</scope>
    <source>
        <strain evidence="6">SCGC-AAA382C18</strain>
    </source>
</reference>
<feature type="transmembrane region" description="Helical" evidence="5">
    <location>
        <begin position="198"/>
        <end position="226"/>
    </location>
</feature>
<proteinExistence type="predicted"/>
<dbReference type="Proteomes" id="UP000070404">
    <property type="component" value="Unassembled WGS sequence"/>
</dbReference>
<feature type="transmembrane region" description="Helical" evidence="5">
    <location>
        <begin position="118"/>
        <end position="137"/>
    </location>
</feature>
<protein>
    <recommendedName>
        <fullName evidence="8">DUF106 domain-containing protein</fullName>
    </recommendedName>
</protein>
<keyword evidence="3 5" id="KW-1133">Transmembrane helix</keyword>
<name>A0A133VJH0_9EURY</name>
<comment type="caution">
    <text evidence="6">The sequence shown here is derived from an EMBL/GenBank/DDBJ whole genome shotgun (WGS) entry which is preliminary data.</text>
</comment>
<evidence type="ECO:0000256" key="4">
    <source>
        <dbReference type="ARBA" id="ARBA00023136"/>
    </source>
</evidence>
<dbReference type="EMBL" id="LHYF01000033">
    <property type="protein sequence ID" value="KXB06579.1"/>
    <property type="molecule type" value="Genomic_DNA"/>
</dbReference>
<evidence type="ECO:0000256" key="3">
    <source>
        <dbReference type="ARBA" id="ARBA00022989"/>
    </source>
</evidence>
<dbReference type="Pfam" id="PF01956">
    <property type="entry name" value="EMC3_TMCO1"/>
    <property type="match status" value="1"/>
</dbReference>
<dbReference type="InterPro" id="IPR038978">
    <property type="entry name" value="MJ0935"/>
</dbReference>
<dbReference type="PANTHER" id="PTHR42198:SF1">
    <property type="entry name" value="INTEGRAL MEMBRANE PROTEIN"/>
    <property type="match status" value="1"/>
</dbReference>
<evidence type="ECO:0000313" key="7">
    <source>
        <dbReference type="Proteomes" id="UP000070404"/>
    </source>
</evidence>
<dbReference type="PANTHER" id="PTHR42198">
    <property type="entry name" value="INTEGRAL MEMBRANE PROTEIN"/>
    <property type="match status" value="1"/>
</dbReference>
<evidence type="ECO:0000256" key="1">
    <source>
        <dbReference type="ARBA" id="ARBA00004141"/>
    </source>
</evidence>
<dbReference type="SMART" id="SM01415">
    <property type="entry name" value="DUF106"/>
    <property type="match status" value="1"/>
</dbReference>
<gene>
    <name evidence="6" type="ORF">AKJ52_02005</name>
</gene>
<keyword evidence="4 5" id="KW-0472">Membrane</keyword>
<organism evidence="6 7">
    <name type="scientific">candidate division MSBL1 archaeon SCGC-AAA382C18</name>
    <dbReference type="NCBI Taxonomy" id="1698281"/>
    <lineage>
        <taxon>Archaea</taxon>
        <taxon>Methanobacteriati</taxon>
        <taxon>Methanobacteriota</taxon>
        <taxon>candidate division MSBL1</taxon>
    </lineage>
</organism>
<keyword evidence="7" id="KW-1185">Reference proteome</keyword>
<dbReference type="AlphaFoldDB" id="A0A133VJH0"/>
<dbReference type="GO" id="GO:0016020">
    <property type="term" value="C:membrane"/>
    <property type="evidence" value="ECO:0007669"/>
    <property type="project" value="UniProtKB-SubCell"/>
</dbReference>
<evidence type="ECO:0008006" key="8">
    <source>
        <dbReference type="Google" id="ProtNLM"/>
    </source>
</evidence>
<evidence type="ECO:0000256" key="2">
    <source>
        <dbReference type="ARBA" id="ARBA00022692"/>
    </source>
</evidence>
<feature type="transmembrane region" description="Helical" evidence="5">
    <location>
        <begin position="246"/>
        <end position="266"/>
    </location>
</feature>